<protein>
    <submittedName>
        <fullName evidence="3">Uncharacterized protein</fullName>
    </submittedName>
</protein>
<name>A0A381RQ22_9ZZZZ</name>
<dbReference type="Pfam" id="PF04461">
    <property type="entry name" value="YajQ"/>
    <property type="match status" value="1"/>
</dbReference>
<dbReference type="Gene3D" id="3.30.70.990">
    <property type="entry name" value="YajQ-like, domain 2"/>
    <property type="match status" value="1"/>
</dbReference>
<dbReference type="GO" id="GO:0005829">
    <property type="term" value="C:cytosol"/>
    <property type="evidence" value="ECO:0007669"/>
    <property type="project" value="TreeGrafter"/>
</dbReference>
<keyword evidence="1" id="KW-0547">Nucleotide-binding</keyword>
<dbReference type="GO" id="GO:0000166">
    <property type="term" value="F:nucleotide binding"/>
    <property type="evidence" value="ECO:0007669"/>
    <property type="project" value="UniProtKB-KW"/>
</dbReference>
<dbReference type="Gene3D" id="3.30.70.860">
    <property type="match status" value="1"/>
</dbReference>
<sequence>MPSFDVVSQVDQQEVRNAVDQANRELATRFDFKNTNAKFNLEDHEIVMRAPNEFQLRQMYDVLTKRLVGRQVDIRCLKPDAPQVNVSEARQPITVRQGVESEIAREIVKLIKAMKLKVQVAIQGDKLRVTGKKRDELQQVISMLKEAKLDLPFQFENYRD</sequence>
<dbReference type="InterPro" id="IPR035571">
    <property type="entry name" value="UPF0234-like_C"/>
</dbReference>
<dbReference type="EMBL" id="UINC01002193">
    <property type="protein sequence ID" value="SUZ93985.1"/>
    <property type="molecule type" value="Genomic_DNA"/>
</dbReference>
<accession>A0A381RQ22</accession>
<dbReference type="InterPro" id="IPR007551">
    <property type="entry name" value="YajQ/Smlt4090-like"/>
</dbReference>
<evidence type="ECO:0000256" key="2">
    <source>
        <dbReference type="ARBA" id="ARBA00093450"/>
    </source>
</evidence>
<dbReference type="SUPFAM" id="SSF89963">
    <property type="entry name" value="YajQ-like"/>
    <property type="match status" value="2"/>
</dbReference>
<dbReference type="HAMAP" id="MF_00632">
    <property type="entry name" value="UPF0234"/>
    <property type="match status" value="1"/>
</dbReference>
<dbReference type="AlphaFoldDB" id="A0A381RQ22"/>
<evidence type="ECO:0000313" key="3">
    <source>
        <dbReference type="EMBL" id="SUZ93985.1"/>
    </source>
</evidence>
<proteinExistence type="inferred from homology"/>
<dbReference type="NCBIfam" id="NF003819">
    <property type="entry name" value="PRK05412.1"/>
    <property type="match status" value="1"/>
</dbReference>
<gene>
    <name evidence="3" type="ORF">METZ01_LOCUS46839</name>
</gene>
<dbReference type="InterPro" id="IPR036183">
    <property type="entry name" value="YajQ-like_sf"/>
</dbReference>
<dbReference type="PANTHER" id="PTHR30476:SF0">
    <property type="entry name" value="UPF0234 PROTEIN YAJQ"/>
    <property type="match status" value="1"/>
</dbReference>
<reference evidence="3" key="1">
    <citation type="submission" date="2018-05" db="EMBL/GenBank/DDBJ databases">
        <authorList>
            <person name="Lanie J.A."/>
            <person name="Ng W.-L."/>
            <person name="Kazmierczak K.M."/>
            <person name="Andrzejewski T.M."/>
            <person name="Davidsen T.M."/>
            <person name="Wayne K.J."/>
            <person name="Tettelin H."/>
            <person name="Glass J.I."/>
            <person name="Rusch D."/>
            <person name="Podicherti R."/>
            <person name="Tsui H.-C.T."/>
            <person name="Winkler M.E."/>
        </authorList>
    </citation>
    <scope>NUCLEOTIDE SEQUENCE</scope>
</reference>
<dbReference type="PANTHER" id="PTHR30476">
    <property type="entry name" value="UPF0234 PROTEIN YAJQ"/>
    <property type="match status" value="1"/>
</dbReference>
<organism evidence="3">
    <name type="scientific">marine metagenome</name>
    <dbReference type="NCBI Taxonomy" id="408172"/>
    <lineage>
        <taxon>unclassified sequences</taxon>
        <taxon>metagenomes</taxon>
        <taxon>ecological metagenomes</taxon>
    </lineage>
</organism>
<dbReference type="CDD" id="cd11740">
    <property type="entry name" value="YajQ_like"/>
    <property type="match status" value="1"/>
</dbReference>
<comment type="similarity">
    <text evidence="2">Belongs to the YajQ family.</text>
</comment>
<evidence type="ECO:0000256" key="1">
    <source>
        <dbReference type="ARBA" id="ARBA00022741"/>
    </source>
</evidence>
<dbReference type="InterPro" id="IPR035570">
    <property type="entry name" value="UPF0234_N"/>
</dbReference>